<dbReference type="PANTHER" id="PTHR30213:SF0">
    <property type="entry name" value="UPF0761 MEMBRANE PROTEIN YIHY"/>
    <property type="match status" value="1"/>
</dbReference>
<keyword evidence="5 7" id="KW-0472">Membrane</keyword>
<comment type="caution">
    <text evidence="8">The sequence shown here is derived from an EMBL/GenBank/DDBJ whole genome shotgun (WGS) entry which is preliminary data.</text>
</comment>
<feature type="transmembrane region" description="Helical" evidence="7">
    <location>
        <begin position="257"/>
        <end position="281"/>
    </location>
</feature>
<comment type="subcellular location">
    <subcellularLocation>
        <location evidence="1">Cell membrane</location>
        <topology evidence="1">Multi-pass membrane protein</topology>
    </subcellularLocation>
</comment>
<dbReference type="EMBL" id="JBHTJV010000006">
    <property type="protein sequence ID" value="MFD0916491.1"/>
    <property type="molecule type" value="Genomic_DNA"/>
</dbReference>
<dbReference type="NCBIfam" id="TIGR00765">
    <property type="entry name" value="yihY_not_rbn"/>
    <property type="match status" value="1"/>
</dbReference>
<dbReference type="Proteomes" id="UP001597101">
    <property type="component" value="Unassembled WGS sequence"/>
</dbReference>
<name>A0ABW3FDC8_9HYPH</name>
<evidence type="ECO:0000313" key="8">
    <source>
        <dbReference type="EMBL" id="MFD0916491.1"/>
    </source>
</evidence>
<evidence type="ECO:0000256" key="2">
    <source>
        <dbReference type="ARBA" id="ARBA00022475"/>
    </source>
</evidence>
<dbReference type="PIRSF" id="PIRSF035875">
    <property type="entry name" value="RNase_BN"/>
    <property type="match status" value="1"/>
</dbReference>
<keyword evidence="2" id="KW-1003">Cell membrane</keyword>
<feature type="transmembrane region" description="Helical" evidence="7">
    <location>
        <begin position="223"/>
        <end position="245"/>
    </location>
</feature>
<dbReference type="Pfam" id="PF03631">
    <property type="entry name" value="Virul_fac_BrkB"/>
    <property type="match status" value="1"/>
</dbReference>
<protein>
    <submittedName>
        <fullName evidence="8">YihY/virulence factor BrkB family protein</fullName>
    </submittedName>
</protein>
<sequence length="316" mass="34367">MTESSIGQYAAKPHQIPWAGWKSILLRTYEKISRTDTSLRCAGAAFFTFLSIFPILACMVLVYGIVASPASLVSQLEPLRQFLPASVYDVIMERLQTLLARPETGLGIGLLVSFAIALWSGSRGTNALVATVNEAYREADERGFIASAGLSISMTLVAIIFVIIALFAIAAIPVLVDAMPFPTLFETLAVWLRWPLLGVLVTGLLGALYKVGPDREDAKWRWLTPGAAIACVLWLLLSGLFSFYVQSFGNFDATFGSLSVAVVMMLWLYYSTLIVALGATLNAELEHQTRRDTTDGPEKPMGERGAYVADRSAAQS</sequence>
<feature type="transmembrane region" description="Helical" evidence="7">
    <location>
        <begin position="104"/>
        <end position="122"/>
    </location>
</feature>
<dbReference type="InterPro" id="IPR017039">
    <property type="entry name" value="Virul_fac_BrkB"/>
</dbReference>
<feature type="transmembrane region" description="Helical" evidence="7">
    <location>
        <begin position="41"/>
        <end position="66"/>
    </location>
</feature>
<reference evidence="9" key="1">
    <citation type="journal article" date="2019" name="Int. J. Syst. Evol. Microbiol.">
        <title>The Global Catalogue of Microorganisms (GCM) 10K type strain sequencing project: providing services to taxonomists for standard genome sequencing and annotation.</title>
        <authorList>
            <consortium name="The Broad Institute Genomics Platform"/>
            <consortium name="The Broad Institute Genome Sequencing Center for Infectious Disease"/>
            <person name="Wu L."/>
            <person name="Ma J."/>
        </authorList>
    </citation>
    <scope>NUCLEOTIDE SEQUENCE [LARGE SCALE GENOMIC DNA]</scope>
    <source>
        <strain evidence="9">CCUG 60023</strain>
    </source>
</reference>
<evidence type="ECO:0000256" key="6">
    <source>
        <dbReference type="SAM" id="MobiDB-lite"/>
    </source>
</evidence>
<gene>
    <name evidence="8" type="ORF">ACFQ14_08735</name>
</gene>
<organism evidence="8 9">
    <name type="scientific">Pseudahrensia aquimaris</name>
    <dbReference type="NCBI Taxonomy" id="744461"/>
    <lineage>
        <taxon>Bacteria</taxon>
        <taxon>Pseudomonadati</taxon>
        <taxon>Pseudomonadota</taxon>
        <taxon>Alphaproteobacteria</taxon>
        <taxon>Hyphomicrobiales</taxon>
        <taxon>Ahrensiaceae</taxon>
        <taxon>Pseudahrensia</taxon>
    </lineage>
</organism>
<keyword evidence="9" id="KW-1185">Reference proteome</keyword>
<keyword evidence="3 7" id="KW-0812">Transmembrane</keyword>
<evidence type="ECO:0000313" key="9">
    <source>
        <dbReference type="Proteomes" id="UP001597101"/>
    </source>
</evidence>
<feature type="transmembrane region" description="Helical" evidence="7">
    <location>
        <begin position="143"/>
        <end position="172"/>
    </location>
</feature>
<evidence type="ECO:0000256" key="5">
    <source>
        <dbReference type="ARBA" id="ARBA00023136"/>
    </source>
</evidence>
<dbReference type="RefSeq" id="WP_377212354.1">
    <property type="nucleotide sequence ID" value="NZ_JBHTJV010000006.1"/>
</dbReference>
<evidence type="ECO:0000256" key="7">
    <source>
        <dbReference type="SAM" id="Phobius"/>
    </source>
</evidence>
<dbReference type="PANTHER" id="PTHR30213">
    <property type="entry name" value="INNER MEMBRANE PROTEIN YHJD"/>
    <property type="match status" value="1"/>
</dbReference>
<feature type="region of interest" description="Disordered" evidence="6">
    <location>
        <begin position="288"/>
        <end position="316"/>
    </location>
</feature>
<feature type="compositionally biased region" description="Basic and acidic residues" evidence="6">
    <location>
        <begin position="288"/>
        <end position="302"/>
    </location>
</feature>
<proteinExistence type="predicted"/>
<evidence type="ECO:0000256" key="1">
    <source>
        <dbReference type="ARBA" id="ARBA00004651"/>
    </source>
</evidence>
<accession>A0ABW3FDC8</accession>
<feature type="transmembrane region" description="Helical" evidence="7">
    <location>
        <begin position="192"/>
        <end position="211"/>
    </location>
</feature>
<evidence type="ECO:0000256" key="3">
    <source>
        <dbReference type="ARBA" id="ARBA00022692"/>
    </source>
</evidence>
<keyword evidence="4 7" id="KW-1133">Transmembrane helix</keyword>
<evidence type="ECO:0000256" key="4">
    <source>
        <dbReference type="ARBA" id="ARBA00022989"/>
    </source>
</evidence>